<keyword evidence="9" id="KW-1185">Reference proteome</keyword>
<evidence type="ECO:0000256" key="4">
    <source>
        <dbReference type="ARBA" id="ARBA00022702"/>
    </source>
</evidence>
<dbReference type="OrthoDB" id="1906275at2759"/>
<name>A0A8X7XXR1_POPTO</name>
<keyword evidence="3" id="KW-0964">Secreted</keyword>
<dbReference type="AlphaFoldDB" id="A0A8X7XXR1"/>
<evidence type="ECO:0000256" key="3">
    <source>
        <dbReference type="ARBA" id="ARBA00022525"/>
    </source>
</evidence>
<dbReference type="EMBL" id="JAAWWB010000033">
    <property type="protein sequence ID" value="KAG6742703.1"/>
    <property type="molecule type" value="Genomic_DNA"/>
</dbReference>
<keyword evidence="5 7" id="KW-0732">Signal</keyword>
<dbReference type="PANTHER" id="PTHR33136:SF36">
    <property type="entry name" value="PROTEIN RALF-LIKE 31"/>
    <property type="match status" value="1"/>
</dbReference>
<organism evidence="8 9">
    <name type="scientific">Populus tomentosa</name>
    <name type="common">Chinese white poplar</name>
    <dbReference type="NCBI Taxonomy" id="118781"/>
    <lineage>
        <taxon>Eukaryota</taxon>
        <taxon>Viridiplantae</taxon>
        <taxon>Streptophyta</taxon>
        <taxon>Embryophyta</taxon>
        <taxon>Tracheophyta</taxon>
        <taxon>Spermatophyta</taxon>
        <taxon>Magnoliopsida</taxon>
        <taxon>eudicotyledons</taxon>
        <taxon>Gunneridae</taxon>
        <taxon>Pentapetalae</taxon>
        <taxon>rosids</taxon>
        <taxon>fabids</taxon>
        <taxon>Malpighiales</taxon>
        <taxon>Salicaceae</taxon>
        <taxon>Saliceae</taxon>
        <taxon>Populus</taxon>
    </lineage>
</organism>
<dbReference type="Pfam" id="PF05498">
    <property type="entry name" value="RALF"/>
    <property type="match status" value="1"/>
</dbReference>
<comment type="caution">
    <text evidence="8">The sequence shown here is derived from an EMBL/GenBank/DDBJ whole genome shotgun (WGS) entry which is preliminary data.</text>
</comment>
<proteinExistence type="inferred from homology"/>
<sequence>MSKLKFLPNTPPFHLSLLFFLTLFSVCNADSVLGLGSMKTSEVDATTVSRGCSNKIGECFEETEMESEISRRVLLMQKRYISYGTLKRDMVPCDKPGASYYDCNARQAHPYSRGCEVITRNHGLWKQKLNFGSDHKQNPSACFPDMPMEAKQMQFLYFNLNIPPPYLTDCTGTKNSQRKLLFVKAITVRHLHSTIRFLNWSLRSNGRTTLRKAAFLSFTGSADAVYPLLAAPSLARSALFPGP</sequence>
<gene>
    <name evidence="8" type="ORF">POTOM_053626</name>
</gene>
<comment type="similarity">
    <text evidence="2">Belongs to the plant rapid alkalinization factor (RALF) family.</text>
</comment>
<dbReference type="GO" id="GO:0019722">
    <property type="term" value="P:calcium-mediated signaling"/>
    <property type="evidence" value="ECO:0007669"/>
    <property type="project" value="TreeGrafter"/>
</dbReference>
<accession>A0A8X7XXR1</accession>
<dbReference type="GO" id="GO:0005576">
    <property type="term" value="C:extracellular region"/>
    <property type="evidence" value="ECO:0007669"/>
    <property type="project" value="UniProtKB-SubCell"/>
</dbReference>
<comment type="subcellular location">
    <subcellularLocation>
        <location evidence="1">Secreted</location>
    </subcellularLocation>
</comment>
<keyword evidence="6" id="KW-1015">Disulfide bond</keyword>
<evidence type="ECO:0000256" key="6">
    <source>
        <dbReference type="ARBA" id="ARBA00023157"/>
    </source>
</evidence>
<feature type="chain" id="PRO_5036470715" evidence="7">
    <location>
        <begin position="30"/>
        <end position="243"/>
    </location>
</feature>
<feature type="signal peptide" evidence="7">
    <location>
        <begin position="1"/>
        <end position="29"/>
    </location>
</feature>
<dbReference type="GO" id="GO:0005179">
    <property type="term" value="F:hormone activity"/>
    <property type="evidence" value="ECO:0007669"/>
    <property type="project" value="UniProtKB-KW"/>
</dbReference>
<reference evidence="8" key="1">
    <citation type="journal article" date="2020" name="bioRxiv">
        <title>Hybrid origin of Populus tomentosa Carr. identified through genome sequencing and phylogenomic analysis.</title>
        <authorList>
            <person name="An X."/>
            <person name="Gao K."/>
            <person name="Chen Z."/>
            <person name="Li J."/>
            <person name="Yang X."/>
            <person name="Yang X."/>
            <person name="Zhou J."/>
            <person name="Guo T."/>
            <person name="Zhao T."/>
            <person name="Huang S."/>
            <person name="Miao D."/>
            <person name="Khan W.U."/>
            <person name="Rao P."/>
            <person name="Ye M."/>
            <person name="Lei B."/>
            <person name="Liao W."/>
            <person name="Wang J."/>
            <person name="Ji L."/>
            <person name="Li Y."/>
            <person name="Guo B."/>
            <person name="Mustafa N.S."/>
            <person name="Li S."/>
            <person name="Yun Q."/>
            <person name="Keller S.R."/>
            <person name="Mao J."/>
            <person name="Zhang R."/>
            <person name="Strauss S.H."/>
        </authorList>
    </citation>
    <scope>NUCLEOTIDE SEQUENCE</scope>
    <source>
        <strain evidence="8">GM15</strain>
        <tissue evidence="8">Leaf</tissue>
    </source>
</reference>
<dbReference type="Proteomes" id="UP000886885">
    <property type="component" value="Chromosome 17A"/>
</dbReference>
<keyword evidence="4" id="KW-0372">Hormone</keyword>
<evidence type="ECO:0000313" key="8">
    <source>
        <dbReference type="EMBL" id="KAG6742703.1"/>
    </source>
</evidence>
<evidence type="ECO:0000256" key="7">
    <source>
        <dbReference type="SAM" id="SignalP"/>
    </source>
</evidence>
<dbReference type="GO" id="GO:0040008">
    <property type="term" value="P:regulation of growth"/>
    <property type="evidence" value="ECO:0007669"/>
    <property type="project" value="UniProtKB-ARBA"/>
</dbReference>
<protein>
    <submittedName>
        <fullName evidence="8">Uncharacterized protein</fullName>
    </submittedName>
</protein>
<evidence type="ECO:0000256" key="1">
    <source>
        <dbReference type="ARBA" id="ARBA00004613"/>
    </source>
</evidence>
<dbReference type="InterPro" id="IPR008801">
    <property type="entry name" value="RALF"/>
</dbReference>
<evidence type="ECO:0000256" key="2">
    <source>
        <dbReference type="ARBA" id="ARBA00009178"/>
    </source>
</evidence>
<evidence type="ECO:0000256" key="5">
    <source>
        <dbReference type="ARBA" id="ARBA00022729"/>
    </source>
</evidence>
<dbReference type="GO" id="GO:0009506">
    <property type="term" value="C:plasmodesma"/>
    <property type="evidence" value="ECO:0007669"/>
    <property type="project" value="TreeGrafter"/>
</dbReference>
<evidence type="ECO:0000313" key="9">
    <source>
        <dbReference type="Proteomes" id="UP000886885"/>
    </source>
</evidence>
<dbReference type="PANTHER" id="PTHR33136">
    <property type="entry name" value="RAPID ALKALINIZATION FACTOR-LIKE"/>
    <property type="match status" value="1"/>
</dbReference>